<gene>
    <name evidence="10" type="ORF">JQX08_16505</name>
</gene>
<comment type="caution">
    <text evidence="10">The sequence shown here is derived from an EMBL/GenBank/DDBJ whole genome shotgun (WGS) entry which is preliminary data.</text>
</comment>
<evidence type="ECO:0000256" key="7">
    <source>
        <dbReference type="ARBA" id="ARBA00029447"/>
    </source>
</evidence>
<name>A0ABS2IGW9_9GAMM</name>
<dbReference type="SUPFAM" id="SSF58104">
    <property type="entry name" value="Methyl-accepting chemotaxis protein (MCP) signaling domain"/>
    <property type="match status" value="1"/>
</dbReference>
<evidence type="ECO:0000259" key="9">
    <source>
        <dbReference type="PROSITE" id="PS50111"/>
    </source>
</evidence>
<protein>
    <recommendedName>
        <fullName evidence="9">Methyl-accepting transducer domain-containing protein</fullName>
    </recommendedName>
</protein>
<keyword evidence="6 8" id="KW-0807">Transducer</keyword>
<keyword evidence="4" id="KW-1133">Transmembrane helix</keyword>
<dbReference type="EMBL" id="JAFEUP010000005">
    <property type="protein sequence ID" value="MBM7062314.1"/>
    <property type="molecule type" value="Genomic_DNA"/>
</dbReference>
<reference evidence="10 11" key="1">
    <citation type="submission" date="2021-02" db="EMBL/GenBank/DDBJ databases">
        <authorList>
            <person name="Lee D.-H."/>
        </authorList>
    </citation>
    <scope>NUCLEOTIDE SEQUENCE [LARGE SCALE GENOMIC DNA]</scope>
    <source>
        <strain evidence="10 11">UL073</strain>
    </source>
</reference>
<keyword evidence="11" id="KW-1185">Reference proteome</keyword>
<evidence type="ECO:0000256" key="4">
    <source>
        <dbReference type="ARBA" id="ARBA00022989"/>
    </source>
</evidence>
<dbReference type="InterPro" id="IPR004090">
    <property type="entry name" value="Chemotax_Me-accpt_rcpt"/>
</dbReference>
<evidence type="ECO:0000256" key="8">
    <source>
        <dbReference type="PROSITE-ProRule" id="PRU00284"/>
    </source>
</evidence>
<dbReference type="RefSeq" id="WP_205349507.1">
    <property type="nucleotide sequence ID" value="NZ_JAFEUP010000005.1"/>
</dbReference>
<feature type="domain" description="Methyl-accepting transducer" evidence="9">
    <location>
        <begin position="129"/>
        <end position="365"/>
    </location>
</feature>
<keyword evidence="5" id="KW-0472">Membrane</keyword>
<evidence type="ECO:0000256" key="6">
    <source>
        <dbReference type="ARBA" id="ARBA00023224"/>
    </source>
</evidence>
<evidence type="ECO:0000313" key="11">
    <source>
        <dbReference type="Proteomes" id="UP000717995"/>
    </source>
</evidence>
<evidence type="ECO:0000256" key="1">
    <source>
        <dbReference type="ARBA" id="ARBA00004370"/>
    </source>
</evidence>
<organism evidence="10 11">
    <name type="scientific">Zestomonas insulae</name>
    <dbReference type="NCBI Taxonomy" id="2809017"/>
    <lineage>
        <taxon>Bacteria</taxon>
        <taxon>Pseudomonadati</taxon>
        <taxon>Pseudomonadota</taxon>
        <taxon>Gammaproteobacteria</taxon>
        <taxon>Pseudomonadales</taxon>
        <taxon>Pseudomonadaceae</taxon>
        <taxon>Zestomonas</taxon>
    </lineage>
</organism>
<dbReference type="Pfam" id="PF00015">
    <property type="entry name" value="MCPsignal"/>
    <property type="match status" value="1"/>
</dbReference>
<dbReference type="PANTHER" id="PTHR32089">
    <property type="entry name" value="METHYL-ACCEPTING CHEMOTAXIS PROTEIN MCPB"/>
    <property type="match status" value="1"/>
</dbReference>
<evidence type="ECO:0000313" key="10">
    <source>
        <dbReference type="EMBL" id="MBM7062314.1"/>
    </source>
</evidence>
<dbReference type="PANTHER" id="PTHR32089:SF120">
    <property type="entry name" value="METHYL-ACCEPTING CHEMOTAXIS PROTEIN TLPQ"/>
    <property type="match status" value="1"/>
</dbReference>
<evidence type="ECO:0000256" key="3">
    <source>
        <dbReference type="ARBA" id="ARBA00022692"/>
    </source>
</evidence>
<comment type="similarity">
    <text evidence="7">Belongs to the methyl-accepting chemotaxis (MCP) protein family.</text>
</comment>
<dbReference type="Gene3D" id="1.10.287.950">
    <property type="entry name" value="Methyl-accepting chemotaxis protein"/>
    <property type="match status" value="1"/>
</dbReference>
<dbReference type="PRINTS" id="PR00260">
    <property type="entry name" value="CHEMTRNSDUCR"/>
</dbReference>
<comment type="subcellular location">
    <subcellularLocation>
        <location evidence="1">Membrane</location>
    </subcellularLocation>
</comment>
<sequence>MSAYESLPIGRPVAAANLRSSRSAWPAAQVGLFACHLLTSGLLCYLASGGLRLLAGALAAGGVVLLLARARPDAELRRLADELAAIDGEQLDLRVLPRVAADGPYAEVTGQLAHLLGRLRDLLQDMRQRSLDSGVAANRARLLAEKAAGNAGRQEEFSELVFHSSEQSATAVQEVSARTSSIAQMNERNLEVARSSQQEMAEVSRQIAGISEVMGTFQNEVVQLQSSSANIRSILGTVLDFAAQTNMLALNAAIEAARAGEQGRGFAVVADEVRNLAGKVGQAADQIQGLLKDMTQAVEGAGESSTVMVDRASRASVSVKASAEQFEAMVKDFEQVNGDLMMVGAALEELSVTNRESHQHSNGIRELGLEIGANMRDSFVQVDAMRNGVNHGMQHLAGLRLGNGQLESACVSMLEYRDRIQAIMQQLSDRGVDLFDQNYRMLPSSGLPKADVSWARPMREALQGLIDEAVRVIPGVAAFVPIDCRGYVSVNRSEQSQPETGDLSVDMRQSRFMIMSVKDKHDLDNIVNCRALQLVVSASPAVGVMIAASMPIRIGGRHWGVITGAIMPQALGIN</sequence>
<proteinExistence type="inferred from homology"/>
<accession>A0ABS2IGW9</accession>
<keyword evidence="3" id="KW-0812">Transmembrane</keyword>
<keyword evidence="2" id="KW-0145">Chemotaxis</keyword>
<dbReference type="Proteomes" id="UP000717995">
    <property type="component" value="Unassembled WGS sequence"/>
</dbReference>
<dbReference type="InterPro" id="IPR004089">
    <property type="entry name" value="MCPsignal_dom"/>
</dbReference>
<dbReference type="PROSITE" id="PS50111">
    <property type="entry name" value="CHEMOTAXIS_TRANSDUC_2"/>
    <property type="match status" value="1"/>
</dbReference>
<dbReference type="SMART" id="SM00283">
    <property type="entry name" value="MA"/>
    <property type="match status" value="1"/>
</dbReference>
<evidence type="ECO:0000256" key="2">
    <source>
        <dbReference type="ARBA" id="ARBA00022500"/>
    </source>
</evidence>
<evidence type="ECO:0000256" key="5">
    <source>
        <dbReference type="ARBA" id="ARBA00023136"/>
    </source>
</evidence>